<proteinExistence type="predicted"/>
<gene>
    <name evidence="2" type="ORF">BCF53_10331</name>
</gene>
<dbReference type="PANTHER" id="PTHR35841">
    <property type="entry name" value="PHOSPHONATES-BINDING PERIPLASMIC PROTEIN"/>
    <property type="match status" value="1"/>
</dbReference>
<dbReference type="SUPFAM" id="SSF53850">
    <property type="entry name" value="Periplasmic binding protein-like II"/>
    <property type="match status" value="1"/>
</dbReference>
<name>A0A4R3IAB5_9GAMM</name>
<feature type="chain" id="PRO_5020914754" evidence="1">
    <location>
        <begin position="24"/>
        <end position="269"/>
    </location>
</feature>
<organism evidence="2 3">
    <name type="scientific">Reinekea marinisedimentorum</name>
    <dbReference type="NCBI Taxonomy" id="230495"/>
    <lineage>
        <taxon>Bacteria</taxon>
        <taxon>Pseudomonadati</taxon>
        <taxon>Pseudomonadota</taxon>
        <taxon>Gammaproteobacteria</taxon>
        <taxon>Oceanospirillales</taxon>
        <taxon>Saccharospirillaceae</taxon>
        <taxon>Reinekea</taxon>
    </lineage>
</organism>
<evidence type="ECO:0000313" key="2">
    <source>
        <dbReference type="EMBL" id="TCS42370.1"/>
    </source>
</evidence>
<protein>
    <submittedName>
        <fullName evidence="2">Phosphonate transport system substrate-binding protein</fullName>
    </submittedName>
</protein>
<dbReference type="Gene3D" id="3.40.190.10">
    <property type="entry name" value="Periplasmic binding protein-like II"/>
    <property type="match status" value="2"/>
</dbReference>
<dbReference type="EMBL" id="SLZR01000003">
    <property type="protein sequence ID" value="TCS42370.1"/>
    <property type="molecule type" value="Genomic_DNA"/>
</dbReference>
<sequence length="269" mass="29407">MLLPQTLLLTICLLCSSLFTVSAETLTLGVVPQQAATKLLRDWVPLLQVVEQQAGVKIRFATAPSIPVFEERVAAGEYDIVYMNPYHFTVFNDDPGYTAIAKAERSAITGIMVVRQDSRYESLKDLTNTTLAFPAPKAFAATLLTQANLNKENIPFEPKYVGSHDAVYRGVAAGLFPAGGGINRTLNTLEPEVRDQLRVLWTSPGYTPHAIAAHPDLAADLRQRIQDALISVKHSPDADRVLNPLGISGFMSAECADWDDVRALAINPY</sequence>
<accession>A0A4R3IAB5</accession>
<dbReference type="Pfam" id="PF12974">
    <property type="entry name" value="Phosphonate-bd"/>
    <property type="match status" value="1"/>
</dbReference>
<comment type="caution">
    <text evidence="2">The sequence shown here is derived from an EMBL/GenBank/DDBJ whole genome shotgun (WGS) entry which is preliminary data.</text>
</comment>
<reference evidence="2 3" key="1">
    <citation type="submission" date="2019-03" db="EMBL/GenBank/DDBJ databases">
        <title>Genomic Encyclopedia of Archaeal and Bacterial Type Strains, Phase II (KMG-II): from individual species to whole genera.</title>
        <authorList>
            <person name="Goeker M."/>
        </authorList>
    </citation>
    <scope>NUCLEOTIDE SEQUENCE [LARGE SCALE GENOMIC DNA]</scope>
    <source>
        <strain evidence="2 3">DSM 15388</strain>
    </source>
</reference>
<dbReference type="Proteomes" id="UP000295793">
    <property type="component" value="Unassembled WGS sequence"/>
</dbReference>
<keyword evidence="1" id="KW-0732">Signal</keyword>
<evidence type="ECO:0000313" key="3">
    <source>
        <dbReference type="Proteomes" id="UP000295793"/>
    </source>
</evidence>
<dbReference type="PANTHER" id="PTHR35841:SF1">
    <property type="entry name" value="PHOSPHONATES-BINDING PERIPLASMIC PROTEIN"/>
    <property type="match status" value="1"/>
</dbReference>
<dbReference type="OrthoDB" id="5343002at2"/>
<dbReference type="AlphaFoldDB" id="A0A4R3IAB5"/>
<keyword evidence="3" id="KW-1185">Reference proteome</keyword>
<feature type="signal peptide" evidence="1">
    <location>
        <begin position="1"/>
        <end position="23"/>
    </location>
</feature>
<evidence type="ECO:0000256" key="1">
    <source>
        <dbReference type="SAM" id="SignalP"/>
    </source>
</evidence>